<reference evidence="4" key="2">
    <citation type="journal article" date="2023" name="Microbiol Resour">
        <title>Decontamination and Annotation of the Draft Genome Sequence of the Oomycete Lagenidium giganteum ARSEF 373.</title>
        <authorList>
            <person name="Morgan W.R."/>
            <person name="Tartar A."/>
        </authorList>
    </citation>
    <scope>NUCLEOTIDE SEQUENCE</scope>
    <source>
        <strain evidence="4">ARSEF 373</strain>
    </source>
</reference>
<dbReference type="SMART" id="SM00028">
    <property type="entry name" value="TPR"/>
    <property type="match status" value="3"/>
</dbReference>
<dbReference type="CDD" id="cd06466">
    <property type="entry name" value="p23_CS_SGT1_like"/>
    <property type="match status" value="1"/>
</dbReference>
<dbReference type="Pfam" id="PF13414">
    <property type="entry name" value="TPR_11"/>
    <property type="match status" value="1"/>
</dbReference>
<dbReference type="EMBL" id="DAKRPA010000031">
    <property type="protein sequence ID" value="DBA02433.1"/>
    <property type="molecule type" value="Genomic_DNA"/>
</dbReference>
<dbReference type="GO" id="GO:0051087">
    <property type="term" value="F:protein-folding chaperone binding"/>
    <property type="evidence" value="ECO:0007669"/>
    <property type="project" value="InterPro"/>
</dbReference>
<feature type="domain" description="CS" evidence="3">
    <location>
        <begin position="159"/>
        <end position="248"/>
    </location>
</feature>
<evidence type="ECO:0000259" key="3">
    <source>
        <dbReference type="PROSITE" id="PS51203"/>
    </source>
</evidence>
<dbReference type="PROSITE" id="PS51048">
    <property type="entry name" value="SGS"/>
    <property type="match status" value="1"/>
</dbReference>
<protein>
    <submittedName>
        <fullName evidence="4">Uncharacterized protein</fullName>
    </submittedName>
</protein>
<proteinExistence type="inferred from homology"/>
<evidence type="ECO:0000313" key="5">
    <source>
        <dbReference type="Proteomes" id="UP001146120"/>
    </source>
</evidence>
<comment type="caution">
    <text evidence="4">The sequence shown here is derived from an EMBL/GenBank/DDBJ whole genome shotgun (WGS) entry which is preliminary data.</text>
</comment>
<evidence type="ECO:0000259" key="2">
    <source>
        <dbReference type="PROSITE" id="PS51048"/>
    </source>
</evidence>
<dbReference type="PANTHER" id="PTHR45862">
    <property type="entry name" value="PROTEIN SGT1 HOMOLOG"/>
    <property type="match status" value="1"/>
</dbReference>
<dbReference type="SUPFAM" id="SSF48452">
    <property type="entry name" value="TPR-like"/>
    <property type="match status" value="1"/>
</dbReference>
<keyword evidence="5" id="KW-1185">Reference proteome</keyword>
<dbReference type="Pfam" id="PF13181">
    <property type="entry name" value="TPR_8"/>
    <property type="match status" value="1"/>
</dbReference>
<dbReference type="AlphaFoldDB" id="A0AAV2ZB55"/>
<dbReference type="Pfam" id="PF05002">
    <property type="entry name" value="SGS"/>
    <property type="match status" value="1"/>
</dbReference>
<dbReference type="InterPro" id="IPR019734">
    <property type="entry name" value="TPR_rpt"/>
</dbReference>
<dbReference type="InterPro" id="IPR044563">
    <property type="entry name" value="Sgt1-like"/>
</dbReference>
<accession>A0AAV2ZB55</accession>
<feature type="domain" description="SGS" evidence="2">
    <location>
        <begin position="272"/>
        <end position="364"/>
    </location>
</feature>
<evidence type="ECO:0000256" key="1">
    <source>
        <dbReference type="ARBA" id="ARBA00008509"/>
    </source>
</evidence>
<organism evidence="4 5">
    <name type="scientific">Lagenidium giganteum</name>
    <dbReference type="NCBI Taxonomy" id="4803"/>
    <lineage>
        <taxon>Eukaryota</taxon>
        <taxon>Sar</taxon>
        <taxon>Stramenopiles</taxon>
        <taxon>Oomycota</taxon>
        <taxon>Peronosporomycetes</taxon>
        <taxon>Pythiales</taxon>
        <taxon>Pythiaceae</taxon>
    </lineage>
</organism>
<dbReference type="Proteomes" id="UP001146120">
    <property type="component" value="Unassembled WGS sequence"/>
</dbReference>
<dbReference type="PROSITE" id="PS51203">
    <property type="entry name" value="CS"/>
    <property type="match status" value="1"/>
</dbReference>
<sequence length="364" mass="40912">MDCKHEGNALFVDEAYDEAIAAYSKAIAAQPTDADAFVKRATAHLKIHRLDDAIADCDKAIALDASLGMAHLRKGMAHFELEQYDRAKQAFQQGKNGASKSSKQLVKRFQTWIRKCDAELDSTSHDHLRLSWIADQCVWCAGDDEGTISPAENSPVAKRHTVPHEWYQTGTHVTISVLQKKLREEDVVVTIEPKRLRVVVTVNGDTIEAFNKVLFDDVDVEASTFKVLGTKVEIKLKKKGHAHWDQLEEAIVQTGSGVVTGPAAVFEEKKAEVPRPYASKRDWNNIERAIGEELDAEKPEGEDAMQKLFREIYAKADEDTRRAMNKSFQTSGGTVLSTNWKEVKEKDYETERVAPQGMEWKKWG</sequence>
<dbReference type="InterPro" id="IPR007052">
    <property type="entry name" value="CS_dom"/>
</dbReference>
<dbReference type="Gene3D" id="1.25.40.10">
    <property type="entry name" value="Tetratricopeptide repeat domain"/>
    <property type="match status" value="1"/>
</dbReference>
<reference evidence="4" key="1">
    <citation type="submission" date="2022-11" db="EMBL/GenBank/DDBJ databases">
        <authorList>
            <person name="Morgan W.R."/>
            <person name="Tartar A."/>
        </authorList>
    </citation>
    <scope>NUCLEOTIDE SEQUENCE</scope>
    <source>
        <strain evidence="4">ARSEF 373</strain>
    </source>
</reference>
<dbReference type="Pfam" id="PF04969">
    <property type="entry name" value="CS"/>
    <property type="match status" value="1"/>
</dbReference>
<dbReference type="SUPFAM" id="SSF49764">
    <property type="entry name" value="HSP20-like chaperones"/>
    <property type="match status" value="1"/>
</dbReference>
<comment type="similarity">
    <text evidence="1">Belongs to the SGT1 family.</text>
</comment>
<dbReference type="InterPro" id="IPR011990">
    <property type="entry name" value="TPR-like_helical_dom_sf"/>
</dbReference>
<dbReference type="Gene3D" id="2.60.40.790">
    <property type="match status" value="1"/>
</dbReference>
<dbReference type="InterPro" id="IPR008978">
    <property type="entry name" value="HSP20-like_chaperone"/>
</dbReference>
<evidence type="ECO:0000313" key="4">
    <source>
        <dbReference type="EMBL" id="DBA02433.1"/>
    </source>
</evidence>
<name>A0AAV2ZB55_9STRA</name>
<dbReference type="InterPro" id="IPR007699">
    <property type="entry name" value="SGS_dom"/>
</dbReference>
<gene>
    <name evidence="4" type="ORF">N0F65_008647</name>
</gene>